<dbReference type="CDD" id="cd05379">
    <property type="entry name" value="CAP_bacterial"/>
    <property type="match status" value="1"/>
</dbReference>
<keyword evidence="2" id="KW-0732">Signal</keyword>
<evidence type="ECO:0000256" key="1">
    <source>
        <dbReference type="SAM" id="MobiDB-lite"/>
    </source>
</evidence>
<evidence type="ECO:0000256" key="2">
    <source>
        <dbReference type="SAM" id="SignalP"/>
    </source>
</evidence>
<dbReference type="PANTHER" id="PTHR31157">
    <property type="entry name" value="SCP DOMAIN-CONTAINING PROTEIN"/>
    <property type="match status" value="1"/>
</dbReference>
<accession>A0A1X0FEJ2</accession>
<feature type="signal peptide" evidence="2">
    <location>
        <begin position="1"/>
        <end position="26"/>
    </location>
</feature>
<dbReference type="EMBL" id="AP022590">
    <property type="protein sequence ID" value="BBY39983.1"/>
    <property type="molecule type" value="Genomic_DNA"/>
</dbReference>
<dbReference type="PANTHER" id="PTHR31157:SF1">
    <property type="entry name" value="SCP DOMAIN-CONTAINING PROTEIN"/>
    <property type="match status" value="1"/>
</dbReference>
<dbReference type="InterPro" id="IPR035940">
    <property type="entry name" value="CAP_sf"/>
</dbReference>
<keyword evidence="7" id="KW-1185">Reference proteome</keyword>
<dbReference type="Pfam" id="PF00188">
    <property type="entry name" value="CAP"/>
    <property type="match status" value="1"/>
</dbReference>
<organism evidence="5 6">
    <name type="scientific">Mycobacterium mantenii</name>
    <dbReference type="NCBI Taxonomy" id="560555"/>
    <lineage>
        <taxon>Bacteria</taxon>
        <taxon>Bacillati</taxon>
        <taxon>Actinomycetota</taxon>
        <taxon>Actinomycetes</taxon>
        <taxon>Mycobacteriales</taxon>
        <taxon>Mycobacteriaceae</taxon>
        <taxon>Mycobacterium</taxon>
        <taxon>Mycobacterium avium complex (MAC)</taxon>
    </lineage>
</organism>
<protein>
    <recommendedName>
        <fullName evidence="3">SCP domain-containing protein</fullName>
    </recommendedName>
</protein>
<dbReference type="Proteomes" id="UP000465812">
    <property type="component" value="Chromosome"/>
</dbReference>
<dbReference type="Gene3D" id="3.40.33.10">
    <property type="entry name" value="CAP"/>
    <property type="match status" value="1"/>
</dbReference>
<evidence type="ECO:0000313" key="5">
    <source>
        <dbReference type="EMBL" id="ORB00232.1"/>
    </source>
</evidence>
<proteinExistence type="predicted"/>
<dbReference type="InterPro" id="IPR014044">
    <property type="entry name" value="CAP_dom"/>
</dbReference>
<feature type="domain" description="SCP" evidence="3">
    <location>
        <begin position="59"/>
        <end position="164"/>
    </location>
</feature>
<dbReference type="Proteomes" id="UP000192760">
    <property type="component" value="Unassembled WGS sequence"/>
</dbReference>
<reference evidence="4" key="3">
    <citation type="submission" date="2020-02" db="EMBL/GenBank/DDBJ databases">
        <authorList>
            <person name="Matsumoto Y."/>
            <person name="Motooka D."/>
            <person name="Nakamura S."/>
        </authorList>
    </citation>
    <scope>NUCLEOTIDE SEQUENCE</scope>
    <source>
        <strain evidence="4">JCM 18113</strain>
    </source>
</reference>
<evidence type="ECO:0000313" key="6">
    <source>
        <dbReference type="Proteomes" id="UP000192760"/>
    </source>
</evidence>
<feature type="chain" id="PRO_5012800685" description="SCP domain-containing protein" evidence="2">
    <location>
        <begin position="27"/>
        <end position="227"/>
    </location>
</feature>
<evidence type="ECO:0000259" key="3">
    <source>
        <dbReference type="Pfam" id="PF00188"/>
    </source>
</evidence>
<name>A0A1X0FEJ2_MYCNT</name>
<dbReference type="RefSeq" id="WP_232068792.1">
    <property type="nucleotide sequence ID" value="NZ_AP022590.1"/>
</dbReference>
<dbReference type="EMBL" id="MVHW01000035">
    <property type="protein sequence ID" value="ORB00232.1"/>
    <property type="molecule type" value="Genomic_DNA"/>
</dbReference>
<evidence type="ECO:0000313" key="7">
    <source>
        <dbReference type="Proteomes" id="UP000465812"/>
    </source>
</evidence>
<dbReference type="STRING" id="560555.BST30_23180"/>
<evidence type="ECO:0000313" key="4">
    <source>
        <dbReference type="EMBL" id="BBY39983.1"/>
    </source>
</evidence>
<sequence length="227" mass="24550">MKYRPLTLHVLVVATSTLLYVPAAHADNDNNTLIPNNKRLNDGVVANVYTMQHQAGCTNDVRINPQLQLAAQRHSRDVLNNRNLDGDIGSDGSTPQDRANAAGFHGQATETVAINQSIAISGNDLINRWYYNPAYNAIMSNCANSQMGVWSENSPDRTVVVAVYGQPPQPAGTGANAVSPMGAAQSETNIPLDPSPDYDASDELEFGINWFPWILRGVYPPPGNPPQ</sequence>
<reference evidence="5 6" key="1">
    <citation type="submission" date="2017-02" db="EMBL/GenBank/DDBJ databases">
        <title>The new phylogeny of genus Mycobacterium.</title>
        <authorList>
            <person name="Tortoli E."/>
            <person name="Trovato A."/>
            <person name="Cirillo D.M."/>
        </authorList>
    </citation>
    <scope>NUCLEOTIDE SEQUENCE [LARGE SCALE GENOMIC DNA]</scope>
    <source>
        <strain evidence="5 6">DSM 45255</strain>
    </source>
</reference>
<reference evidence="4 7" key="2">
    <citation type="journal article" date="2019" name="Emerg. Microbes Infect.">
        <title>Comprehensive subspecies identification of 175 nontuberculous mycobacteria species based on 7547 genomic profiles.</title>
        <authorList>
            <person name="Matsumoto Y."/>
            <person name="Kinjo T."/>
            <person name="Motooka D."/>
            <person name="Nabeya D."/>
            <person name="Jung N."/>
            <person name="Uechi K."/>
            <person name="Horii T."/>
            <person name="Iida T."/>
            <person name="Fujita J."/>
            <person name="Nakamura S."/>
        </authorList>
    </citation>
    <scope>NUCLEOTIDE SEQUENCE [LARGE SCALE GENOMIC DNA]</scope>
    <source>
        <strain evidence="4 7">JCM 18113</strain>
    </source>
</reference>
<gene>
    <name evidence="5" type="ORF">BST30_23180</name>
    <name evidence="4" type="ORF">MMAN_41170</name>
</gene>
<dbReference type="AlphaFoldDB" id="A0A1X0FEJ2"/>
<feature type="region of interest" description="Disordered" evidence="1">
    <location>
        <begin position="81"/>
        <end position="100"/>
    </location>
</feature>